<evidence type="ECO:0000313" key="4">
    <source>
        <dbReference type="Proteomes" id="UP000036987"/>
    </source>
</evidence>
<evidence type="ECO:0000256" key="1">
    <source>
        <dbReference type="ARBA" id="ARBA00008821"/>
    </source>
</evidence>
<dbReference type="Proteomes" id="UP000036987">
    <property type="component" value="Unassembled WGS sequence"/>
</dbReference>
<feature type="transmembrane region" description="Helical" evidence="2">
    <location>
        <begin position="190"/>
        <end position="208"/>
    </location>
</feature>
<name>A0A0K9PV47_ZOSMR</name>
<keyword evidence="2" id="KW-0472">Membrane</keyword>
<accession>A0A0K9PV47</accession>
<proteinExistence type="inferred from homology"/>
<dbReference type="AlphaFoldDB" id="A0A0K9PV47"/>
<dbReference type="PANTHER" id="PTHR11119">
    <property type="entry name" value="XANTHINE-URACIL / VITAMIN C PERMEASE FAMILY MEMBER"/>
    <property type="match status" value="1"/>
</dbReference>
<keyword evidence="4" id="KW-1185">Reference proteome</keyword>
<comment type="caution">
    <text evidence="3">The sequence shown here is derived from an EMBL/GenBank/DDBJ whole genome shotgun (WGS) entry which is preliminary data.</text>
</comment>
<evidence type="ECO:0000313" key="3">
    <source>
        <dbReference type="EMBL" id="KMZ72097.1"/>
    </source>
</evidence>
<evidence type="ECO:0000256" key="2">
    <source>
        <dbReference type="SAM" id="Phobius"/>
    </source>
</evidence>
<protein>
    <submittedName>
        <fullName evidence="3">Uncharacterized protein</fullName>
    </submittedName>
</protein>
<sequence>MAGGASKQDELQLPHPVKDQLPNVSYCITSPPPWLEAILLGFQHYLVMLGTTVIIPRSLIPHKFISTYLHYFSFFNHQDNKTKPHPTHIIRMRKQGIRVPYPFQWGTPSYDADKAFAMMEASFVTLVEFHAMQVSRRFLFRYSIVVLGRRGLQFCWMDYLEVGTTTGSSVSMLIGVNTCRSRRVVQISSGFMIFFSILGKFGAIFVSILAPIVAAFYCLFFAYVGMVGLSFLQFCNLNNF</sequence>
<comment type="similarity">
    <text evidence="1">Belongs to the nucleobase:cation symporter-2 (NCS2) (TC 2.A.40) family.</text>
</comment>
<keyword evidence="2" id="KW-0812">Transmembrane</keyword>
<dbReference type="STRING" id="29655.A0A0K9PV47"/>
<organism evidence="3 4">
    <name type="scientific">Zostera marina</name>
    <name type="common">Eelgrass</name>
    <dbReference type="NCBI Taxonomy" id="29655"/>
    <lineage>
        <taxon>Eukaryota</taxon>
        <taxon>Viridiplantae</taxon>
        <taxon>Streptophyta</taxon>
        <taxon>Embryophyta</taxon>
        <taxon>Tracheophyta</taxon>
        <taxon>Spermatophyta</taxon>
        <taxon>Magnoliopsida</taxon>
        <taxon>Liliopsida</taxon>
        <taxon>Zosteraceae</taxon>
        <taxon>Zostera</taxon>
    </lineage>
</organism>
<feature type="transmembrane region" description="Helical" evidence="2">
    <location>
        <begin position="214"/>
        <end position="235"/>
    </location>
</feature>
<gene>
    <name evidence="3" type="ORF">ZOSMA_16G00620</name>
</gene>
<reference evidence="4" key="1">
    <citation type="journal article" date="2016" name="Nature">
        <title>The genome of the seagrass Zostera marina reveals angiosperm adaptation to the sea.</title>
        <authorList>
            <person name="Olsen J.L."/>
            <person name="Rouze P."/>
            <person name="Verhelst B."/>
            <person name="Lin Y.-C."/>
            <person name="Bayer T."/>
            <person name="Collen J."/>
            <person name="Dattolo E."/>
            <person name="De Paoli E."/>
            <person name="Dittami S."/>
            <person name="Maumus F."/>
            <person name="Michel G."/>
            <person name="Kersting A."/>
            <person name="Lauritano C."/>
            <person name="Lohaus R."/>
            <person name="Toepel M."/>
            <person name="Tonon T."/>
            <person name="Vanneste K."/>
            <person name="Amirebrahimi M."/>
            <person name="Brakel J."/>
            <person name="Bostroem C."/>
            <person name="Chovatia M."/>
            <person name="Grimwood J."/>
            <person name="Jenkins J.W."/>
            <person name="Jueterbock A."/>
            <person name="Mraz A."/>
            <person name="Stam W.T."/>
            <person name="Tice H."/>
            <person name="Bornberg-Bauer E."/>
            <person name="Green P.J."/>
            <person name="Pearson G.A."/>
            <person name="Procaccini G."/>
            <person name="Duarte C.M."/>
            <person name="Schmutz J."/>
            <person name="Reusch T.B.H."/>
            <person name="Van de Peer Y."/>
        </authorList>
    </citation>
    <scope>NUCLEOTIDE SEQUENCE [LARGE SCALE GENOMIC DNA]</scope>
    <source>
        <strain evidence="4">cv. Finnish</strain>
    </source>
</reference>
<dbReference type="OrthoDB" id="1641903at2759"/>
<keyword evidence="2" id="KW-1133">Transmembrane helix</keyword>
<dbReference type="EMBL" id="LFYR01000643">
    <property type="protein sequence ID" value="KMZ72097.1"/>
    <property type="molecule type" value="Genomic_DNA"/>
</dbReference>